<gene>
    <name evidence="9" type="ORF">RISK_005940</name>
</gene>
<dbReference type="Pfam" id="PF01925">
    <property type="entry name" value="TauE"/>
    <property type="match status" value="1"/>
</dbReference>
<dbReference type="OrthoDB" id="9801058at2"/>
<evidence type="ECO:0000313" key="9">
    <source>
        <dbReference type="EMBL" id="KLU02114.1"/>
    </source>
</evidence>
<dbReference type="STRING" id="595434.RISK_005940"/>
<comment type="similarity">
    <text evidence="2 8">Belongs to the 4-toluene sulfonate uptake permease (TSUP) (TC 2.A.102) family.</text>
</comment>
<proteinExistence type="inferred from homology"/>
<keyword evidence="6 8" id="KW-1133">Transmembrane helix</keyword>
<keyword evidence="3" id="KW-0813">Transport</keyword>
<feature type="transmembrane region" description="Helical" evidence="8">
    <location>
        <begin position="133"/>
        <end position="163"/>
    </location>
</feature>
<dbReference type="AlphaFoldDB" id="A0A0J1E9H3"/>
<evidence type="ECO:0000256" key="6">
    <source>
        <dbReference type="ARBA" id="ARBA00022989"/>
    </source>
</evidence>
<evidence type="ECO:0000256" key="2">
    <source>
        <dbReference type="ARBA" id="ARBA00009142"/>
    </source>
</evidence>
<evidence type="ECO:0000256" key="4">
    <source>
        <dbReference type="ARBA" id="ARBA00022475"/>
    </source>
</evidence>
<dbReference type="InterPro" id="IPR052017">
    <property type="entry name" value="TSUP"/>
</dbReference>
<evidence type="ECO:0000256" key="8">
    <source>
        <dbReference type="RuleBase" id="RU363041"/>
    </source>
</evidence>
<feature type="transmembrane region" description="Helical" evidence="8">
    <location>
        <begin position="201"/>
        <end position="222"/>
    </location>
</feature>
<dbReference type="PANTHER" id="PTHR30269:SF23">
    <property type="entry name" value="MEMBRANE TRANSPORTER PROTEIN YDHB-RELATED"/>
    <property type="match status" value="1"/>
</dbReference>
<feature type="transmembrane region" description="Helical" evidence="8">
    <location>
        <begin position="78"/>
        <end position="93"/>
    </location>
</feature>
<keyword evidence="4 8" id="KW-1003">Cell membrane</keyword>
<comment type="caution">
    <text evidence="9">The sequence shown here is derived from an EMBL/GenBank/DDBJ whole genome shotgun (WGS) entry which is preliminary data.</text>
</comment>
<dbReference type="PANTHER" id="PTHR30269">
    <property type="entry name" value="TRANSMEMBRANE PROTEIN YFCA"/>
    <property type="match status" value="1"/>
</dbReference>
<protein>
    <recommendedName>
        <fullName evidence="8">Probable membrane transporter protein</fullName>
    </recommendedName>
</protein>
<comment type="subcellular location">
    <subcellularLocation>
        <location evidence="1 8">Cell membrane</location>
        <topology evidence="1 8">Multi-pass membrane protein</topology>
    </subcellularLocation>
</comment>
<evidence type="ECO:0000256" key="1">
    <source>
        <dbReference type="ARBA" id="ARBA00004651"/>
    </source>
</evidence>
<evidence type="ECO:0000256" key="5">
    <source>
        <dbReference type="ARBA" id="ARBA00022692"/>
    </source>
</evidence>
<name>A0A0J1E9H3_RHOIS</name>
<accession>A0A0J1E9H3</accession>
<keyword evidence="5 8" id="KW-0812">Transmembrane</keyword>
<dbReference type="EMBL" id="LECT01000046">
    <property type="protein sequence ID" value="KLU02114.1"/>
    <property type="molecule type" value="Genomic_DNA"/>
</dbReference>
<evidence type="ECO:0000313" key="10">
    <source>
        <dbReference type="Proteomes" id="UP000036367"/>
    </source>
</evidence>
<dbReference type="GO" id="GO:0005886">
    <property type="term" value="C:plasma membrane"/>
    <property type="evidence" value="ECO:0007669"/>
    <property type="project" value="UniProtKB-SubCell"/>
</dbReference>
<keyword evidence="7 8" id="KW-0472">Membrane</keyword>
<reference evidence="9" key="1">
    <citation type="submission" date="2015-05" db="EMBL/GenBank/DDBJ databases">
        <title>Permanent draft genome of Rhodopirellula islandicus K833.</title>
        <authorList>
            <person name="Kizina J."/>
            <person name="Richter M."/>
            <person name="Glockner F.O."/>
            <person name="Harder J."/>
        </authorList>
    </citation>
    <scope>NUCLEOTIDE SEQUENCE [LARGE SCALE GENOMIC DNA]</scope>
    <source>
        <strain evidence="9">K833</strain>
    </source>
</reference>
<dbReference type="RefSeq" id="WP_047816873.1">
    <property type="nucleotide sequence ID" value="NZ_LECT01000046.1"/>
</dbReference>
<feature type="transmembrane region" description="Helical" evidence="8">
    <location>
        <begin position="228"/>
        <end position="247"/>
    </location>
</feature>
<organism evidence="9 10">
    <name type="scientific">Rhodopirellula islandica</name>
    <dbReference type="NCBI Taxonomy" id="595434"/>
    <lineage>
        <taxon>Bacteria</taxon>
        <taxon>Pseudomonadati</taxon>
        <taxon>Planctomycetota</taxon>
        <taxon>Planctomycetia</taxon>
        <taxon>Pirellulales</taxon>
        <taxon>Pirellulaceae</taxon>
        <taxon>Rhodopirellula</taxon>
    </lineage>
</organism>
<feature type="transmembrane region" description="Helical" evidence="8">
    <location>
        <begin position="33"/>
        <end position="66"/>
    </location>
</feature>
<feature type="transmembrane region" description="Helical" evidence="8">
    <location>
        <begin position="105"/>
        <end position="121"/>
    </location>
</feature>
<sequence length="249" mass="26827">MLSSLTPDQIALLAVGATGIGFSKSGFPGISMLHVVLFAFVFGALESTGVLLPMLVVGDLCAIGFFGRKADWSHVRRLLPPTLVGIMIGWAMMDRLDPEHFKTLVGGIILALAAVQAARLLRPKLFEKFTHQVWFSVFLGLLAGLTTMLANAAGPVVALYLLAVSLPKWELIGTSAWLFLVLNILKLPLSYNLGLITPDTLLVGAALAPMIPLGILSGKWLVTRVSQTWFNAILLGFTAIAAMRLMAWF</sequence>
<keyword evidence="10" id="KW-1185">Reference proteome</keyword>
<evidence type="ECO:0000256" key="7">
    <source>
        <dbReference type="ARBA" id="ARBA00023136"/>
    </source>
</evidence>
<dbReference type="InterPro" id="IPR002781">
    <property type="entry name" value="TM_pro_TauE-like"/>
</dbReference>
<dbReference type="PATRIC" id="fig|595434.4.peg.5641"/>
<evidence type="ECO:0000256" key="3">
    <source>
        <dbReference type="ARBA" id="ARBA00022448"/>
    </source>
</evidence>
<dbReference type="Proteomes" id="UP000036367">
    <property type="component" value="Unassembled WGS sequence"/>
</dbReference>